<dbReference type="Proteomes" id="UP000198951">
    <property type="component" value="Unassembled WGS sequence"/>
</dbReference>
<dbReference type="GO" id="GO:0003677">
    <property type="term" value="F:DNA binding"/>
    <property type="evidence" value="ECO:0007669"/>
    <property type="project" value="InterPro"/>
</dbReference>
<evidence type="ECO:0000259" key="1">
    <source>
        <dbReference type="PROSITE" id="PS50943"/>
    </source>
</evidence>
<name>A0A1H3WZ91_9FLAO</name>
<evidence type="ECO:0000313" key="2">
    <source>
        <dbReference type="EMBL" id="SDZ91568.1"/>
    </source>
</evidence>
<evidence type="ECO:0000313" key="3">
    <source>
        <dbReference type="Proteomes" id="UP000198951"/>
    </source>
</evidence>
<dbReference type="Pfam" id="PF01381">
    <property type="entry name" value="HTH_3"/>
    <property type="match status" value="1"/>
</dbReference>
<organism evidence="2 3">
    <name type="scientific">Flavobacterium gillisiae</name>
    <dbReference type="NCBI Taxonomy" id="150146"/>
    <lineage>
        <taxon>Bacteria</taxon>
        <taxon>Pseudomonadati</taxon>
        <taxon>Bacteroidota</taxon>
        <taxon>Flavobacteriia</taxon>
        <taxon>Flavobacteriales</taxon>
        <taxon>Flavobacteriaceae</taxon>
        <taxon>Flavobacterium</taxon>
    </lineage>
</organism>
<protein>
    <submittedName>
        <fullName evidence="2">Helix-turn-helix</fullName>
    </submittedName>
</protein>
<gene>
    <name evidence="2" type="ORF">SAMN05443667_101277</name>
</gene>
<sequence>MKNFIGLNIKHLCDKNNLKQDEFGQYFDLNKGVVGTYVRGSANPKIETIQRICLHYTISIDDFVNTDLSAGKPYATKGGNLLYTEENKPDPYVISPRYVELLEKSLEDKDKIINALELRLQGDDRSKTA</sequence>
<dbReference type="Gene3D" id="1.10.260.40">
    <property type="entry name" value="lambda repressor-like DNA-binding domains"/>
    <property type="match status" value="1"/>
</dbReference>
<dbReference type="SUPFAM" id="SSF47413">
    <property type="entry name" value="lambda repressor-like DNA-binding domains"/>
    <property type="match status" value="1"/>
</dbReference>
<accession>A0A1H3WZ91</accession>
<dbReference type="InterPro" id="IPR001387">
    <property type="entry name" value="Cro/C1-type_HTH"/>
</dbReference>
<dbReference type="InterPro" id="IPR010982">
    <property type="entry name" value="Lambda_DNA-bd_dom_sf"/>
</dbReference>
<reference evidence="3" key="1">
    <citation type="submission" date="2016-10" db="EMBL/GenBank/DDBJ databases">
        <authorList>
            <person name="Varghese N."/>
            <person name="Submissions S."/>
        </authorList>
    </citation>
    <scope>NUCLEOTIDE SEQUENCE [LARGE SCALE GENOMIC DNA]</scope>
    <source>
        <strain evidence="3">DSM 22376</strain>
    </source>
</reference>
<dbReference type="AlphaFoldDB" id="A0A1H3WZ91"/>
<dbReference type="EMBL" id="FNRD01000001">
    <property type="protein sequence ID" value="SDZ91568.1"/>
    <property type="molecule type" value="Genomic_DNA"/>
</dbReference>
<proteinExistence type="predicted"/>
<dbReference type="CDD" id="cd00093">
    <property type="entry name" value="HTH_XRE"/>
    <property type="match status" value="1"/>
</dbReference>
<keyword evidence="3" id="KW-1185">Reference proteome</keyword>
<dbReference type="SMART" id="SM00530">
    <property type="entry name" value="HTH_XRE"/>
    <property type="match status" value="1"/>
</dbReference>
<dbReference type="STRING" id="150146.SAMN05443667_101277"/>
<feature type="domain" description="HTH cro/C1-type" evidence="1">
    <location>
        <begin position="9"/>
        <end position="63"/>
    </location>
</feature>
<dbReference type="RefSeq" id="WP_091083628.1">
    <property type="nucleotide sequence ID" value="NZ_FNRD01000001.1"/>
</dbReference>
<dbReference type="OrthoDB" id="1162756at2"/>
<dbReference type="PROSITE" id="PS50943">
    <property type="entry name" value="HTH_CROC1"/>
    <property type="match status" value="1"/>
</dbReference>